<dbReference type="PROSITE" id="PS01047">
    <property type="entry name" value="HMA_1"/>
    <property type="match status" value="1"/>
</dbReference>
<comment type="similarity">
    <text evidence="2 15">Belongs to the cation transport ATPase (P-type) (TC 3.A.3) family. Type IB subfamily.</text>
</comment>
<evidence type="ECO:0000256" key="12">
    <source>
        <dbReference type="ARBA" id="ARBA00023136"/>
    </source>
</evidence>
<reference evidence="17 18" key="1">
    <citation type="submission" date="2020-02" db="EMBL/GenBank/DDBJ databases">
        <title>Characterization of vanA genotype vancomycin-resistant Enterococcus saigonensis VE80.</title>
        <authorList>
            <person name="Harada T."/>
            <person name="Motooka D."/>
            <person name="Nakamura S."/>
            <person name="Yamamoto Y."/>
            <person name="Kawahara R."/>
            <person name="Kawatsu K."/>
        </authorList>
    </citation>
    <scope>NUCLEOTIDE SEQUENCE [LARGE SCALE GENOMIC DNA]</scope>
    <source>
        <strain evidence="17 18">VE80</strain>
    </source>
</reference>
<dbReference type="InterPro" id="IPR001757">
    <property type="entry name" value="P_typ_ATPase"/>
</dbReference>
<keyword evidence="6 15" id="KW-0812">Transmembrane</keyword>
<dbReference type="Pfam" id="PF00702">
    <property type="entry name" value="Hydrolase"/>
    <property type="match status" value="1"/>
</dbReference>
<dbReference type="InterPro" id="IPR051014">
    <property type="entry name" value="Cation_Transport_ATPase_IB"/>
</dbReference>
<dbReference type="SUPFAM" id="SSF81653">
    <property type="entry name" value="Calcium ATPase, transduction domain A"/>
    <property type="match status" value="1"/>
</dbReference>
<evidence type="ECO:0000256" key="15">
    <source>
        <dbReference type="RuleBase" id="RU362081"/>
    </source>
</evidence>
<dbReference type="GO" id="GO:0016887">
    <property type="term" value="F:ATP hydrolysis activity"/>
    <property type="evidence" value="ECO:0007669"/>
    <property type="project" value="InterPro"/>
</dbReference>
<feature type="transmembrane region" description="Helical" evidence="15">
    <location>
        <begin position="317"/>
        <end position="337"/>
    </location>
</feature>
<protein>
    <recommendedName>
        <fullName evidence="13">Cd(2+)-exporting ATPase</fullName>
        <ecNumber evidence="13">7.2.2.21</ecNumber>
    </recommendedName>
</protein>
<evidence type="ECO:0000256" key="14">
    <source>
        <dbReference type="ARBA" id="ARBA00049338"/>
    </source>
</evidence>
<evidence type="ECO:0000313" key="17">
    <source>
        <dbReference type="EMBL" id="BCA85331.1"/>
    </source>
</evidence>
<dbReference type="NCBIfam" id="TIGR01525">
    <property type="entry name" value="ATPase-IB_hvy"/>
    <property type="match status" value="1"/>
</dbReference>
<dbReference type="PRINTS" id="PR00941">
    <property type="entry name" value="CDATPASE"/>
</dbReference>
<dbReference type="Proteomes" id="UP000502998">
    <property type="component" value="Chromosome"/>
</dbReference>
<dbReference type="GO" id="GO:0005524">
    <property type="term" value="F:ATP binding"/>
    <property type="evidence" value="ECO:0007669"/>
    <property type="project" value="UniProtKB-UniRule"/>
</dbReference>
<dbReference type="EMBL" id="AP022822">
    <property type="protein sequence ID" value="BCA85331.1"/>
    <property type="molecule type" value="Genomic_DNA"/>
</dbReference>
<dbReference type="GO" id="GO:0005886">
    <property type="term" value="C:plasma membrane"/>
    <property type="evidence" value="ECO:0007669"/>
    <property type="project" value="UniProtKB-SubCell"/>
</dbReference>
<dbReference type="RefSeq" id="WP_173102624.1">
    <property type="nucleotide sequence ID" value="NZ_AP022822.1"/>
</dbReference>
<dbReference type="NCBIfam" id="TIGR01511">
    <property type="entry name" value="ATPase-IB1_Cu"/>
    <property type="match status" value="1"/>
</dbReference>
<dbReference type="Gene3D" id="2.70.150.10">
    <property type="entry name" value="Calcium-transporting ATPase, cytoplasmic transduction domain A"/>
    <property type="match status" value="1"/>
</dbReference>
<keyword evidence="7 15" id="KW-0479">Metal-binding</keyword>
<feature type="transmembrane region" description="Helical" evidence="15">
    <location>
        <begin position="671"/>
        <end position="689"/>
    </location>
</feature>
<dbReference type="NCBIfam" id="TIGR01512">
    <property type="entry name" value="ATPase-IB2_Cd"/>
    <property type="match status" value="1"/>
</dbReference>
<feature type="transmembrane region" description="Helical" evidence="15">
    <location>
        <begin position="646"/>
        <end position="665"/>
    </location>
</feature>
<dbReference type="InterPro" id="IPR017969">
    <property type="entry name" value="Heavy-metal-associated_CS"/>
</dbReference>
<sequence>MELKYQLNGLDCANCAAKIERAVAKVDGVTKVQVDFMQTSLAISCDKENAEKVELTSKQIIKKIEPNVVMIKKDTVCYEQNRVVENKSTKLIVGRILLTVFALLLLFILKPEEPVRVFLYGGLYLLIGYDIVKIAVINLFSGQVFDENFLMTIATIGAFFIGEYPEAVLVMLLYQIGEFFQDYAVGKSRKNIKALMDVRPDVARLVKESKTVLVKPEVVNIDEVVQINPGEKVPLDGIVKSGSGYVDTSALTGESMPKMVKTGDQVLSGCINKDSTLFVQVTKTFGQSTVNKILDLVENASSQKAPAERFITKFARVYTPVVVVLALLLAIIPTLFVGNFQEWLYRALTFLVISCPCALVISVPLSFFGGIGGASRAGILIKGSNYLETLAKINTVVFDKTGTLTKGEFAVEQVVTLNNAIPVLAYTSALEQDSSHPIARSIVQAAKGEKLPFVTNNREIAGFGVSGIIDGAEVFAGNDKFLKKEHLLLPKISDIGTIVYLVVNNQLAGYLIVKDQIKPEAKQTIQALKKLGINQTVMLSGDRKTVAADVGKKLGLSQIYAQLLPQDKVNYVEKLRANATKVAFVGDGINDAPVLATADIGIAMGGLGSDAAIEAADAVIMDDNPAKIATAIRISRKTLRIVKQNIIFALAVKVFFLILGAAGLIAMGWAVFADVGVTLIAVLNAMRCLRIPKS</sequence>
<dbReference type="SFLD" id="SFLDF00027">
    <property type="entry name" value="p-type_atpase"/>
    <property type="match status" value="1"/>
</dbReference>
<dbReference type="InterPro" id="IPR023298">
    <property type="entry name" value="ATPase_P-typ_TM_dom_sf"/>
</dbReference>
<dbReference type="PROSITE" id="PS50846">
    <property type="entry name" value="HMA_2"/>
    <property type="match status" value="1"/>
</dbReference>
<dbReference type="InterPro" id="IPR008250">
    <property type="entry name" value="ATPase_P-typ_transduc_dom_A_sf"/>
</dbReference>
<dbReference type="Gene3D" id="3.40.50.1000">
    <property type="entry name" value="HAD superfamily/HAD-like"/>
    <property type="match status" value="1"/>
</dbReference>
<keyword evidence="10" id="KW-1278">Translocase</keyword>
<dbReference type="PANTHER" id="PTHR48085:SF5">
    <property type="entry name" value="CADMIUM_ZINC-TRANSPORTING ATPASE HMA4-RELATED"/>
    <property type="match status" value="1"/>
</dbReference>
<dbReference type="InterPro" id="IPR018303">
    <property type="entry name" value="ATPase_P-typ_P_site"/>
</dbReference>
<dbReference type="SUPFAM" id="SSF81665">
    <property type="entry name" value="Calcium ATPase, transmembrane domain M"/>
    <property type="match status" value="1"/>
</dbReference>
<evidence type="ECO:0000256" key="10">
    <source>
        <dbReference type="ARBA" id="ARBA00022967"/>
    </source>
</evidence>
<dbReference type="SUPFAM" id="SSF55008">
    <property type="entry name" value="HMA, heavy metal-associated domain"/>
    <property type="match status" value="1"/>
</dbReference>
<dbReference type="Gene3D" id="3.40.1110.10">
    <property type="entry name" value="Calcium-transporting ATPase, cytoplasmic domain N"/>
    <property type="match status" value="1"/>
</dbReference>
<feature type="transmembrane region" description="Helical" evidence="15">
    <location>
        <begin position="117"/>
        <end position="137"/>
    </location>
</feature>
<dbReference type="Pfam" id="PF00403">
    <property type="entry name" value="HMA"/>
    <property type="match status" value="1"/>
</dbReference>
<evidence type="ECO:0000256" key="9">
    <source>
        <dbReference type="ARBA" id="ARBA00022840"/>
    </source>
</evidence>
<feature type="transmembrane region" description="Helical" evidence="15">
    <location>
        <begin position="343"/>
        <end position="368"/>
    </location>
</feature>
<dbReference type="SFLD" id="SFLDS00003">
    <property type="entry name" value="Haloacid_Dehalogenase"/>
    <property type="match status" value="1"/>
</dbReference>
<keyword evidence="3 15" id="KW-1003">Cell membrane</keyword>
<gene>
    <name evidence="17" type="ORF">EsVE80_08540</name>
</gene>
<keyword evidence="9 15" id="KW-0067">ATP-binding</keyword>
<keyword evidence="4" id="KW-0104">Cadmium</keyword>
<dbReference type="InterPro" id="IPR023214">
    <property type="entry name" value="HAD_sf"/>
</dbReference>
<dbReference type="AlphaFoldDB" id="A0A679IKY3"/>
<dbReference type="InterPro" id="IPR059000">
    <property type="entry name" value="ATPase_P-type_domA"/>
</dbReference>
<dbReference type="GO" id="GO:0008551">
    <property type="term" value="F:P-type cadmium transporter activity"/>
    <property type="evidence" value="ECO:0007669"/>
    <property type="project" value="UniProtKB-EC"/>
</dbReference>
<comment type="subcellular location">
    <subcellularLocation>
        <location evidence="1">Cell membrane</location>
        <topology evidence="1">Multi-pass membrane protein</topology>
    </subcellularLocation>
</comment>
<dbReference type="InterPro" id="IPR036412">
    <property type="entry name" value="HAD-like_sf"/>
</dbReference>
<keyword evidence="18" id="KW-1185">Reference proteome</keyword>
<evidence type="ECO:0000256" key="5">
    <source>
        <dbReference type="ARBA" id="ARBA00022553"/>
    </source>
</evidence>
<dbReference type="CDD" id="cd00371">
    <property type="entry name" value="HMA"/>
    <property type="match status" value="1"/>
</dbReference>
<feature type="domain" description="HMA" evidence="16">
    <location>
        <begin position="1"/>
        <end position="69"/>
    </location>
</feature>
<keyword evidence="8 15" id="KW-0547">Nucleotide-binding</keyword>
<dbReference type="PANTHER" id="PTHR48085">
    <property type="entry name" value="CADMIUM/ZINC-TRANSPORTING ATPASE HMA2-RELATED"/>
    <property type="match status" value="1"/>
</dbReference>
<dbReference type="SFLD" id="SFLDG00002">
    <property type="entry name" value="C1.7:_P-type_atpase_like"/>
    <property type="match status" value="1"/>
</dbReference>
<comment type="catalytic activity">
    <reaction evidence="14">
        <text>Cd(2+)(in) + ATP + H2O = Cd(2+)(out) + ADP + phosphate + H(+)</text>
        <dbReference type="Rhea" id="RHEA:12132"/>
        <dbReference type="ChEBI" id="CHEBI:15377"/>
        <dbReference type="ChEBI" id="CHEBI:15378"/>
        <dbReference type="ChEBI" id="CHEBI:30616"/>
        <dbReference type="ChEBI" id="CHEBI:43474"/>
        <dbReference type="ChEBI" id="CHEBI:48775"/>
        <dbReference type="ChEBI" id="CHEBI:456216"/>
        <dbReference type="EC" id="7.2.2.21"/>
    </reaction>
</comment>
<evidence type="ECO:0000313" key="18">
    <source>
        <dbReference type="Proteomes" id="UP000502998"/>
    </source>
</evidence>
<feature type="transmembrane region" description="Helical" evidence="15">
    <location>
        <begin position="92"/>
        <end position="110"/>
    </location>
</feature>
<dbReference type="GO" id="GO:0046872">
    <property type="term" value="F:metal ion binding"/>
    <property type="evidence" value="ECO:0007669"/>
    <property type="project" value="UniProtKB-KW"/>
</dbReference>
<dbReference type="InterPro" id="IPR027256">
    <property type="entry name" value="P-typ_ATPase_IB"/>
</dbReference>
<evidence type="ECO:0000256" key="3">
    <source>
        <dbReference type="ARBA" id="ARBA00022475"/>
    </source>
</evidence>
<proteinExistence type="inferred from homology"/>
<keyword evidence="11 15" id="KW-1133">Transmembrane helix</keyword>
<feature type="transmembrane region" description="Helical" evidence="15">
    <location>
        <begin position="149"/>
        <end position="174"/>
    </location>
</feature>
<keyword evidence="12 15" id="KW-0472">Membrane</keyword>
<keyword evidence="5" id="KW-0597">Phosphoprotein</keyword>
<evidence type="ECO:0000256" key="7">
    <source>
        <dbReference type="ARBA" id="ARBA00022723"/>
    </source>
</evidence>
<dbReference type="InterPro" id="IPR023299">
    <property type="entry name" value="ATPase_P-typ_cyto_dom_N"/>
</dbReference>
<dbReference type="KEGG" id="esg:EsVE80_08540"/>
<dbReference type="InterPro" id="IPR044492">
    <property type="entry name" value="P_typ_ATPase_HD_dom"/>
</dbReference>
<evidence type="ECO:0000256" key="13">
    <source>
        <dbReference type="ARBA" id="ARBA00039103"/>
    </source>
</evidence>
<dbReference type="PRINTS" id="PR00119">
    <property type="entry name" value="CATATPASE"/>
</dbReference>
<dbReference type="InterPro" id="IPR036163">
    <property type="entry name" value="HMA_dom_sf"/>
</dbReference>
<evidence type="ECO:0000256" key="1">
    <source>
        <dbReference type="ARBA" id="ARBA00004651"/>
    </source>
</evidence>
<dbReference type="NCBIfam" id="TIGR01494">
    <property type="entry name" value="ATPase_P-type"/>
    <property type="match status" value="1"/>
</dbReference>
<evidence type="ECO:0000256" key="8">
    <source>
        <dbReference type="ARBA" id="ARBA00022741"/>
    </source>
</evidence>
<dbReference type="SUPFAM" id="SSF56784">
    <property type="entry name" value="HAD-like"/>
    <property type="match status" value="1"/>
</dbReference>
<dbReference type="InterPro" id="IPR006121">
    <property type="entry name" value="HMA_dom"/>
</dbReference>
<accession>A0A679IKY3</accession>
<dbReference type="Pfam" id="PF00122">
    <property type="entry name" value="E1-E2_ATPase"/>
    <property type="match status" value="1"/>
</dbReference>
<evidence type="ECO:0000256" key="11">
    <source>
        <dbReference type="ARBA" id="ARBA00022989"/>
    </source>
</evidence>
<dbReference type="EC" id="7.2.2.21" evidence="13"/>
<dbReference type="PROSITE" id="PS00154">
    <property type="entry name" value="ATPASE_E1_E2"/>
    <property type="match status" value="1"/>
</dbReference>
<dbReference type="Gene3D" id="3.30.70.100">
    <property type="match status" value="1"/>
</dbReference>
<name>A0A679IKY3_9ENTE</name>
<evidence type="ECO:0000256" key="6">
    <source>
        <dbReference type="ARBA" id="ARBA00022692"/>
    </source>
</evidence>
<evidence type="ECO:0000256" key="4">
    <source>
        <dbReference type="ARBA" id="ARBA00022539"/>
    </source>
</evidence>
<organism evidence="17 18">
    <name type="scientific">Enterococcus saigonensis</name>
    <dbReference type="NCBI Taxonomy" id="1805431"/>
    <lineage>
        <taxon>Bacteria</taxon>
        <taxon>Bacillati</taxon>
        <taxon>Bacillota</taxon>
        <taxon>Bacilli</taxon>
        <taxon>Lactobacillales</taxon>
        <taxon>Enterococcaceae</taxon>
        <taxon>Enterococcus</taxon>
    </lineage>
</organism>
<evidence type="ECO:0000259" key="16">
    <source>
        <dbReference type="PROSITE" id="PS50846"/>
    </source>
</evidence>
<evidence type="ECO:0000256" key="2">
    <source>
        <dbReference type="ARBA" id="ARBA00006024"/>
    </source>
</evidence>